<dbReference type="RefSeq" id="WP_380076287.1">
    <property type="nucleotide sequence ID" value="NZ_JBHRZF010000046.1"/>
</dbReference>
<feature type="chain" id="PRO_5047499817" evidence="6">
    <location>
        <begin position="18"/>
        <end position="436"/>
    </location>
</feature>
<evidence type="ECO:0000256" key="6">
    <source>
        <dbReference type="SAM" id="SignalP"/>
    </source>
</evidence>
<dbReference type="InterPro" id="IPR015500">
    <property type="entry name" value="Peptidase_S8_subtilisin-rel"/>
</dbReference>
<keyword evidence="6" id="KW-0732">Signal</keyword>
<reference evidence="9" key="1">
    <citation type="journal article" date="2019" name="Int. J. Syst. Evol. Microbiol.">
        <title>The Global Catalogue of Microorganisms (GCM) 10K type strain sequencing project: providing services to taxonomists for standard genome sequencing and annotation.</title>
        <authorList>
            <consortium name="The Broad Institute Genomics Platform"/>
            <consortium name="The Broad Institute Genome Sequencing Center for Infectious Disease"/>
            <person name="Wu L."/>
            <person name="Ma J."/>
        </authorList>
    </citation>
    <scope>NUCLEOTIDE SEQUENCE [LARGE SCALE GENOMIC DNA]</scope>
    <source>
        <strain evidence="9">CCTCC AB 2013263</strain>
    </source>
</reference>
<evidence type="ECO:0000256" key="2">
    <source>
        <dbReference type="ARBA" id="ARBA00022670"/>
    </source>
</evidence>
<dbReference type="PROSITE" id="PS00138">
    <property type="entry name" value="SUBTILASE_SER"/>
    <property type="match status" value="1"/>
</dbReference>
<accession>A0ABV8A466</accession>
<dbReference type="Gene3D" id="3.40.50.200">
    <property type="entry name" value="Peptidase S8/S53 domain"/>
    <property type="match status" value="1"/>
</dbReference>
<proteinExistence type="inferred from homology"/>
<feature type="domain" description="Peptidase S8/S53" evidence="7">
    <location>
        <begin position="177"/>
        <end position="414"/>
    </location>
</feature>
<feature type="active site" description="Charge relay system" evidence="5">
    <location>
        <position position="381"/>
    </location>
</feature>
<protein>
    <submittedName>
        <fullName evidence="8">S8 family serine peptidase</fullName>
    </submittedName>
</protein>
<keyword evidence="3 5" id="KW-0378">Hydrolase</keyword>
<name>A0ABV8A466_9DEIO</name>
<evidence type="ECO:0000256" key="3">
    <source>
        <dbReference type="ARBA" id="ARBA00022801"/>
    </source>
</evidence>
<evidence type="ECO:0000259" key="7">
    <source>
        <dbReference type="Pfam" id="PF00082"/>
    </source>
</evidence>
<gene>
    <name evidence="8" type="ORF">ACFOPQ_05080</name>
</gene>
<keyword evidence="9" id="KW-1185">Reference proteome</keyword>
<comment type="caution">
    <text evidence="8">The sequence shown here is derived from an EMBL/GenBank/DDBJ whole genome shotgun (WGS) entry which is preliminary data.</text>
</comment>
<dbReference type="InterPro" id="IPR036852">
    <property type="entry name" value="Peptidase_S8/S53_dom_sf"/>
</dbReference>
<comment type="similarity">
    <text evidence="1 5">Belongs to the peptidase S8 family.</text>
</comment>
<dbReference type="Pfam" id="PF00082">
    <property type="entry name" value="Peptidase_S8"/>
    <property type="match status" value="1"/>
</dbReference>
<dbReference type="EMBL" id="JBHRZF010000046">
    <property type="protein sequence ID" value="MFC3860136.1"/>
    <property type="molecule type" value="Genomic_DNA"/>
</dbReference>
<keyword evidence="4 5" id="KW-0720">Serine protease</keyword>
<keyword evidence="2 5" id="KW-0645">Protease</keyword>
<feature type="signal peptide" evidence="6">
    <location>
        <begin position="1"/>
        <end position="17"/>
    </location>
</feature>
<feature type="active site" description="Charge relay system" evidence="5">
    <location>
        <position position="184"/>
    </location>
</feature>
<dbReference type="PANTHER" id="PTHR43806">
    <property type="entry name" value="PEPTIDASE S8"/>
    <property type="match status" value="1"/>
</dbReference>
<dbReference type="InterPro" id="IPR050131">
    <property type="entry name" value="Peptidase_S8_subtilisin-like"/>
</dbReference>
<dbReference type="PROSITE" id="PS51892">
    <property type="entry name" value="SUBTILASE"/>
    <property type="match status" value="1"/>
</dbReference>
<evidence type="ECO:0000313" key="9">
    <source>
        <dbReference type="Proteomes" id="UP001595748"/>
    </source>
</evidence>
<dbReference type="PANTHER" id="PTHR43806:SF11">
    <property type="entry name" value="CEREVISIN-RELATED"/>
    <property type="match status" value="1"/>
</dbReference>
<dbReference type="PRINTS" id="PR00723">
    <property type="entry name" value="SUBTILISIN"/>
</dbReference>
<feature type="active site" description="Charge relay system" evidence="5">
    <location>
        <position position="218"/>
    </location>
</feature>
<organism evidence="8 9">
    <name type="scientific">Deinococcus antarcticus</name>
    <dbReference type="NCBI Taxonomy" id="1298767"/>
    <lineage>
        <taxon>Bacteria</taxon>
        <taxon>Thermotogati</taxon>
        <taxon>Deinococcota</taxon>
        <taxon>Deinococci</taxon>
        <taxon>Deinococcales</taxon>
        <taxon>Deinococcaceae</taxon>
        <taxon>Deinococcus</taxon>
    </lineage>
</organism>
<dbReference type="PROSITE" id="PS51257">
    <property type="entry name" value="PROKAR_LIPOPROTEIN"/>
    <property type="match status" value="1"/>
</dbReference>
<evidence type="ECO:0000313" key="8">
    <source>
        <dbReference type="EMBL" id="MFC3860136.1"/>
    </source>
</evidence>
<dbReference type="Proteomes" id="UP001595748">
    <property type="component" value="Unassembled WGS sequence"/>
</dbReference>
<dbReference type="InterPro" id="IPR023828">
    <property type="entry name" value="Peptidase_S8_Ser-AS"/>
</dbReference>
<evidence type="ECO:0000256" key="5">
    <source>
        <dbReference type="PROSITE-ProRule" id="PRU01240"/>
    </source>
</evidence>
<evidence type="ECO:0000256" key="1">
    <source>
        <dbReference type="ARBA" id="ARBA00011073"/>
    </source>
</evidence>
<evidence type="ECO:0000256" key="4">
    <source>
        <dbReference type="ARBA" id="ARBA00022825"/>
    </source>
</evidence>
<dbReference type="InterPro" id="IPR000209">
    <property type="entry name" value="Peptidase_S8/S53_dom"/>
</dbReference>
<sequence length="436" mass="44490">MKFPLTCTALSTSLLLAACSSSTPEDNRPPTPVSCPALGTRVLTPLNITPPAVTPTLNWNAPRATGKLLITSTGKLAAQNLKPLQGLNVQNITPDLRQVRTPAGKTDQAFAHELEQAGLQVQPDFLYQPLSTTNDPGFPGNTGIKVNNVVMTQTYLTRIHVPEAWDVLSKCNLPLDGALTAVLDSAVDTTHPELQGRITANVSQVGTLRSGVTHVYDHGTAAAGIIGATGNNGQGLTGIGQQQQLLLEEVITSEGAATSDVTAALYDAVQRGAKVINISLGMPSNPGDTALDQALTATASRAVLVAAAGNTNVDVYYPASHPSVIAVGAVSTSDSALAWYSARPSAPGKRPLDIVAPGGNESFPLLTLAPGGGYAGMAGTSFAAPQVSGVAALMRAANPSLSAAQTRALLLAHVNSASGLPLLDAAAAVTGAITAK</sequence>
<dbReference type="SUPFAM" id="SSF52743">
    <property type="entry name" value="Subtilisin-like"/>
    <property type="match status" value="1"/>
</dbReference>